<evidence type="ECO:0000313" key="13">
    <source>
        <dbReference type="EMBL" id="KAF7702980.1"/>
    </source>
</evidence>
<keyword evidence="10" id="KW-0449">Lipoprotein</keyword>
<evidence type="ECO:0000259" key="11">
    <source>
        <dbReference type="Pfam" id="PF06534"/>
    </source>
</evidence>
<evidence type="ECO:0008006" key="15">
    <source>
        <dbReference type="Google" id="ProtNLM"/>
    </source>
</evidence>
<keyword evidence="3" id="KW-1003">Cell membrane</keyword>
<comment type="subcellular location">
    <subcellularLocation>
        <location evidence="1">Cell membrane</location>
        <topology evidence="1">Lipid-anchor</topology>
        <topology evidence="1">GPI-anchor</topology>
    </subcellularLocation>
</comment>
<dbReference type="InterPro" id="IPR010536">
    <property type="entry name" value="RGM_N"/>
</dbReference>
<keyword evidence="9" id="KW-0325">Glycoprotein</keyword>
<reference evidence="13" key="1">
    <citation type="submission" date="2020-08" db="EMBL/GenBank/DDBJ databases">
        <title>Chromosome-level assembly of Southern catfish (Silurus meridionalis) provides insights into visual adaptation to the nocturnal and benthic lifestyles.</title>
        <authorList>
            <person name="Zhang Y."/>
            <person name="Wang D."/>
            <person name="Peng Z."/>
        </authorList>
    </citation>
    <scope>NUCLEOTIDE SEQUENCE</scope>
    <source>
        <strain evidence="13">SWU-2019-XX</strain>
        <tissue evidence="13">Muscle</tissue>
    </source>
</reference>
<comment type="similarity">
    <text evidence="2">Belongs to the repulsive guidance molecule (RGM) family.</text>
</comment>
<dbReference type="InterPro" id="IPR009496">
    <property type="entry name" value="RGM_C"/>
</dbReference>
<dbReference type="Pfam" id="PF06535">
    <property type="entry name" value="RGM_N"/>
    <property type="match status" value="1"/>
</dbReference>
<keyword evidence="7" id="KW-0472">Membrane</keyword>
<evidence type="ECO:0000256" key="9">
    <source>
        <dbReference type="ARBA" id="ARBA00023180"/>
    </source>
</evidence>
<comment type="caution">
    <text evidence="13">The sequence shown here is derived from an EMBL/GenBank/DDBJ whole genome shotgun (WGS) entry which is preliminary data.</text>
</comment>
<dbReference type="PANTHER" id="PTHR31428">
    <property type="entry name" value="RGM DOMAIN FAMILY MEMBER DRAG-1"/>
    <property type="match status" value="1"/>
</dbReference>
<dbReference type="EMBL" id="JABFDY010000009">
    <property type="protein sequence ID" value="KAF7702980.1"/>
    <property type="molecule type" value="Genomic_DNA"/>
</dbReference>
<evidence type="ECO:0000256" key="6">
    <source>
        <dbReference type="ARBA" id="ARBA00022813"/>
    </source>
</evidence>
<dbReference type="InterPro" id="IPR040287">
    <property type="entry name" value="RGM"/>
</dbReference>
<dbReference type="GO" id="GO:0098552">
    <property type="term" value="C:side of membrane"/>
    <property type="evidence" value="ECO:0007669"/>
    <property type="project" value="UniProtKB-KW"/>
</dbReference>
<keyword evidence="8" id="KW-1015">Disulfide bond</keyword>
<accession>A0A8T0BCR9</accession>
<evidence type="ECO:0000256" key="7">
    <source>
        <dbReference type="ARBA" id="ARBA00023136"/>
    </source>
</evidence>
<evidence type="ECO:0000313" key="14">
    <source>
        <dbReference type="Proteomes" id="UP000606274"/>
    </source>
</evidence>
<sequence length="512" mass="56393">MLSYYTQDHVPRYVILYVHVRKREREQTKGRKYILAGPDIVAQSLGALGPETRLCFNLSFSSTLPHSPFLSFTFMRRLQMDSGSLLLRSAVEEPELEISIRPEWIGMGRSGTLSSAKLQLSNRISLLIFSLSLILQPALCQSCRIQRCNAEYVSSLSPATGHQEDTASDVDYCTALRAYSLCTKRTARGCRGDLVFHSAVFRIKELFVQHNCSSEGPTASVKAPSTSRPTAVDTCDFESRALASGPAGARKKKYAHCGLFGDPHLRTFKDEFQTCRVEGAWPLIHNRYLSVQVTNVPVVEGSSATATNKITVIFKAYRDCTEQKVYQATTEDVPSAFQDGTRSGGHTDSLRITESSGHSGVRQVTINARYLGASIIVRRVGRYLTFAIRVPEEMVEESGGLQLCLHGCPRSELINAHILGRGQWKVESDGQVHPGRTDLLERHLQMQGDSAGDVQFSMAAFAALQDLKALPPSTLEQSAVRTPHVYNGARQSSSSILVIVLLLSLILLKTPG</sequence>
<dbReference type="GO" id="GO:0030509">
    <property type="term" value="P:BMP signaling pathway"/>
    <property type="evidence" value="ECO:0007669"/>
    <property type="project" value="TreeGrafter"/>
</dbReference>
<feature type="domain" description="Repulsive guidance molecule N-terminal" evidence="12">
    <location>
        <begin position="143"/>
        <end position="213"/>
    </location>
</feature>
<keyword evidence="5" id="KW-0732">Signal</keyword>
<dbReference type="FunFam" id="3.40.1000.10:FF:000001">
    <property type="entry name" value="Repulsive guidance molecule BMP co-receptor a"/>
    <property type="match status" value="1"/>
</dbReference>
<evidence type="ECO:0000256" key="4">
    <source>
        <dbReference type="ARBA" id="ARBA00022622"/>
    </source>
</evidence>
<evidence type="ECO:0000256" key="8">
    <source>
        <dbReference type="ARBA" id="ARBA00023157"/>
    </source>
</evidence>
<dbReference type="PANTHER" id="PTHR31428:SF7">
    <property type="entry name" value="RGM DOMAIN FAMILY ISOFORM X1"/>
    <property type="match status" value="1"/>
</dbReference>
<evidence type="ECO:0000256" key="3">
    <source>
        <dbReference type="ARBA" id="ARBA00022475"/>
    </source>
</evidence>
<feature type="domain" description="Repulsive guidance molecule C-terminal" evidence="11">
    <location>
        <begin position="253"/>
        <end position="419"/>
    </location>
</feature>
<evidence type="ECO:0000256" key="1">
    <source>
        <dbReference type="ARBA" id="ARBA00004609"/>
    </source>
</evidence>
<evidence type="ECO:0000256" key="2">
    <source>
        <dbReference type="ARBA" id="ARBA00005321"/>
    </source>
</evidence>
<gene>
    <name evidence="13" type="ORF">HF521_021987</name>
</gene>
<dbReference type="Proteomes" id="UP000606274">
    <property type="component" value="Unassembled WGS sequence"/>
</dbReference>
<organism evidence="13 14">
    <name type="scientific">Silurus meridionalis</name>
    <name type="common">Southern catfish</name>
    <name type="synonym">Silurus soldatovi meridionalis</name>
    <dbReference type="NCBI Taxonomy" id="175797"/>
    <lineage>
        <taxon>Eukaryota</taxon>
        <taxon>Metazoa</taxon>
        <taxon>Chordata</taxon>
        <taxon>Craniata</taxon>
        <taxon>Vertebrata</taxon>
        <taxon>Euteleostomi</taxon>
        <taxon>Actinopterygii</taxon>
        <taxon>Neopterygii</taxon>
        <taxon>Teleostei</taxon>
        <taxon>Ostariophysi</taxon>
        <taxon>Siluriformes</taxon>
        <taxon>Siluridae</taxon>
        <taxon>Silurus</taxon>
    </lineage>
</organism>
<dbReference type="AlphaFoldDB" id="A0A8T0BCR9"/>
<evidence type="ECO:0000256" key="5">
    <source>
        <dbReference type="ARBA" id="ARBA00022729"/>
    </source>
</evidence>
<keyword evidence="14" id="KW-1185">Reference proteome</keyword>
<dbReference type="GO" id="GO:0005886">
    <property type="term" value="C:plasma membrane"/>
    <property type="evidence" value="ECO:0007669"/>
    <property type="project" value="UniProtKB-SubCell"/>
</dbReference>
<dbReference type="GO" id="GO:0010604">
    <property type="term" value="P:positive regulation of macromolecule metabolic process"/>
    <property type="evidence" value="ECO:0007669"/>
    <property type="project" value="UniProtKB-ARBA"/>
</dbReference>
<evidence type="ECO:0000259" key="12">
    <source>
        <dbReference type="Pfam" id="PF06535"/>
    </source>
</evidence>
<dbReference type="GO" id="GO:0015026">
    <property type="term" value="F:coreceptor activity"/>
    <property type="evidence" value="ECO:0007669"/>
    <property type="project" value="TreeGrafter"/>
</dbReference>
<dbReference type="Pfam" id="PF06534">
    <property type="entry name" value="RGM_C"/>
    <property type="match status" value="1"/>
</dbReference>
<keyword evidence="6" id="KW-0068">Autocatalytic cleavage</keyword>
<dbReference type="GO" id="GO:0080090">
    <property type="term" value="P:regulation of primary metabolic process"/>
    <property type="evidence" value="ECO:0007669"/>
    <property type="project" value="UniProtKB-ARBA"/>
</dbReference>
<evidence type="ECO:0000256" key="10">
    <source>
        <dbReference type="ARBA" id="ARBA00023288"/>
    </source>
</evidence>
<protein>
    <recommendedName>
        <fullName evidence="15">RGM domain family, member D</fullName>
    </recommendedName>
</protein>
<dbReference type="Gene3D" id="3.40.1000.10">
    <property type="entry name" value="Mog1/PsbP, alpha/beta/alpha sandwich"/>
    <property type="match status" value="1"/>
</dbReference>
<name>A0A8T0BCR9_SILME</name>
<keyword evidence="4" id="KW-0336">GPI-anchor</keyword>
<proteinExistence type="inferred from homology"/>